<dbReference type="GO" id="GO:0007097">
    <property type="term" value="P:nuclear migration"/>
    <property type="evidence" value="ECO:0007669"/>
    <property type="project" value="TreeGrafter"/>
</dbReference>
<accession>A0A0J7K1C8</accession>
<name>A0A0J7K1C8_LASNI</name>
<keyword evidence="5" id="KW-1185">Reference proteome</keyword>
<proteinExistence type="predicted"/>
<dbReference type="GO" id="GO:0051664">
    <property type="term" value="P:nuclear pore localization"/>
    <property type="evidence" value="ECO:0007669"/>
    <property type="project" value="TreeGrafter"/>
</dbReference>
<dbReference type="GO" id="GO:0005652">
    <property type="term" value="C:nuclear lamina"/>
    <property type="evidence" value="ECO:0007669"/>
    <property type="project" value="TreeGrafter"/>
</dbReference>
<comment type="caution">
    <text evidence="4">The sequence shown here is derived from an EMBL/GenBank/DDBJ whole genome shotgun (WGS) entry which is preliminary data.</text>
</comment>
<dbReference type="STRING" id="67767.A0A0J7K1C8"/>
<dbReference type="Proteomes" id="UP000036403">
    <property type="component" value="Unassembled WGS sequence"/>
</dbReference>
<dbReference type="GO" id="GO:0090435">
    <property type="term" value="P:protein localization to nuclear envelope"/>
    <property type="evidence" value="ECO:0007669"/>
    <property type="project" value="TreeGrafter"/>
</dbReference>
<dbReference type="SUPFAM" id="SSF64593">
    <property type="entry name" value="Intermediate filament protein, coiled coil region"/>
    <property type="match status" value="1"/>
</dbReference>
<evidence type="ECO:0000313" key="4">
    <source>
        <dbReference type="EMBL" id="KMQ84253.1"/>
    </source>
</evidence>
<dbReference type="EMBL" id="LBMM01016962">
    <property type="protein sequence ID" value="KMQ84253.1"/>
    <property type="molecule type" value="Genomic_DNA"/>
</dbReference>
<feature type="domain" description="IF rod" evidence="3">
    <location>
        <begin position="12"/>
        <end position="92"/>
    </location>
</feature>
<dbReference type="GO" id="GO:0006998">
    <property type="term" value="P:nuclear envelope organization"/>
    <property type="evidence" value="ECO:0007669"/>
    <property type="project" value="TreeGrafter"/>
</dbReference>
<dbReference type="PANTHER" id="PTHR45721:SF11">
    <property type="entry name" value="LAMIN DM0-RELATED"/>
    <property type="match status" value="1"/>
</dbReference>
<evidence type="ECO:0000256" key="1">
    <source>
        <dbReference type="ARBA" id="ARBA00022754"/>
    </source>
</evidence>
<dbReference type="PaxDb" id="67767-A0A0J7K1C8"/>
<protein>
    <submittedName>
        <fullName evidence="4">Lamin dm0-like isoform x1 protein</fullName>
    </submittedName>
</protein>
<keyword evidence="1" id="KW-0403">Intermediate filament</keyword>
<dbReference type="GO" id="GO:0031507">
    <property type="term" value="P:heterochromatin formation"/>
    <property type="evidence" value="ECO:0007669"/>
    <property type="project" value="TreeGrafter"/>
</dbReference>
<gene>
    <name evidence="4" type="ORF">RF55_18105</name>
</gene>
<dbReference type="OrthoDB" id="102442at2759"/>
<evidence type="ECO:0000256" key="2">
    <source>
        <dbReference type="ARBA" id="ARBA00023054"/>
    </source>
</evidence>
<dbReference type="GO" id="GO:0005882">
    <property type="term" value="C:intermediate filament"/>
    <property type="evidence" value="ECO:0007669"/>
    <property type="project" value="UniProtKB-KW"/>
</dbReference>
<dbReference type="GO" id="GO:0005200">
    <property type="term" value="F:structural constituent of cytoskeleton"/>
    <property type="evidence" value="ECO:0007669"/>
    <property type="project" value="TreeGrafter"/>
</dbReference>
<reference evidence="4 5" key="1">
    <citation type="submission" date="2015-04" db="EMBL/GenBank/DDBJ databases">
        <title>Lasius niger genome sequencing.</title>
        <authorList>
            <person name="Konorov E.A."/>
            <person name="Nikitin M.A."/>
            <person name="Kirill M.V."/>
            <person name="Chang P."/>
        </authorList>
    </citation>
    <scope>NUCLEOTIDE SEQUENCE [LARGE SCALE GENOMIC DNA]</scope>
    <source>
        <tissue evidence="4">Whole</tissue>
    </source>
</reference>
<dbReference type="InterPro" id="IPR039008">
    <property type="entry name" value="IF_rod_dom"/>
</dbReference>
<dbReference type="PANTHER" id="PTHR45721">
    <property type="entry name" value="LAMIN DM0-RELATED"/>
    <property type="match status" value="1"/>
</dbReference>
<dbReference type="Pfam" id="PF00038">
    <property type="entry name" value="Filament"/>
    <property type="match status" value="1"/>
</dbReference>
<sequence>MSTSPTRYSGSQEEQDLRNLNDRLACYMKKVRYLKTENLRLKRKSWAQTTQETSPREKIKKIKIMYEHELSDAWKLFNETDKEYAKLEIDKKTPVG</sequence>
<evidence type="ECO:0000259" key="3">
    <source>
        <dbReference type="Pfam" id="PF00038"/>
    </source>
</evidence>
<dbReference type="AlphaFoldDB" id="A0A0J7K1C8"/>
<evidence type="ECO:0000313" key="5">
    <source>
        <dbReference type="Proteomes" id="UP000036403"/>
    </source>
</evidence>
<keyword evidence="2" id="KW-0175">Coiled coil</keyword>
<organism evidence="4 5">
    <name type="scientific">Lasius niger</name>
    <name type="common">Black garden ant</name>
    <dbReference type="NCBI Taxonomy" id="67767"/>
    <lineage>
        <taxon>Eukaryota</taxon>
        <taxon>Metazoa</taxon>
        <taxon>Ecdysozoa</taxon>
        <taxon>Arthropoda</taxon>
        <taxon>Hexapoda</taxon>
        <taxon>Insecta</taxon>
        <taxon>Pterygota</taxon>
        <taxon>Neoptera</taxon>
        <taxon>Endopterygota</taxon>
        <taxon>Hymenoptera</taxon>
        <taxon>Apocrita</taxon>
        <taxon>Aculeata</taxon>
        <taxon>Formicoidea</taxon>
        <taxon>Formicidae</taxon>
        <taxon>Formicinae</taxon>
        <taxon>Lasius</taxon>
        <taxon>Lasius</taxon>
    </lineage>
</organism>